<dbReference type="InterPro" id="IPR058240">
    <property type="entry name" value="rSAM_sf"/>
</dbReference>
<dbReference type="Gene3D" id="3.20.20.70">
    <property type="entry name" value="Aldolase class I"/>
    <property type="match status" value="1"/>
</dbReference>
<evidence type="ECO:0000313" key="10">
    <source>
        <dbReference type="EMBL" id="MBO8457848.1"/>
    </source>
</evidence>
<dbReference type="GO" id="GO:0044272">
    <property type="term" value="P:sulfur compound biosynthetic process"/>
    <property type="evidence" value="ECO:0007669"/>
    <property type="project" value="UniProtKB-ARBA"/>
</dbReference>
<dbReference type="GO" id="GO:0042364">
    <property type="term" value="P:water-soluble vitamin biosynthetic process"/>
    <property type="evidence" value="ECO:0007669"/>
    <property type="project" value="UniProtKB-ARBA"/>
</dbReference>
<dbReference type="PROSITE" id="PS51918">
    <property type="entry name" value="RADICAL_SAM"/>
    <property type="match status" value="1"/>
</dbReference>
<dbReference type="Proteomes" id="UP000823638">
    <property type="component" value="Unassembled WGS sequence"/>
</dbReference>
<dbReference type="NCBIfam" id="TIGR03956">
    <property type="entry name" value="rSAM_HydE"/>
    <property type="match status" value="1"/>
</dbReference>
<dbReference type="PANTHER" id="PTHR43726:SF1">
    <property type="entry name" value="BIOTIN SYNTHASE"/>
    <property type="match status" value="1"/>
</dbReference>
<proteinExistence type="predicted"/>
<dbReference type="SFLD" id="SFLDG01060">
    <property type="entry name" value="BATS_domain_containing"/>
    <property type="match status" value="1"/>
</dbReference>
<keyword evidence="1 7" id="KW-0004">4Fe-4S</keyword>
<feature type="binding site" evidence="8">
    <location>
        <position position="173"/>
    </location>
    <ligand>
        <name>S-adenosyl-L-methionine</name>
        <dbReference type="ChEBI" id="CHEBI:59789"/>
    </ligand>
</feature>
<keyword evidence="2 7" id="KW-0949">S-adenosyl-L-methionine</keyword>
<dbReference type="InterPro" id="IPR006638">
    <property type="entry name" value="Elp3/MiaA/NifB-like_rSAM"/>
</dbReference>
<accession>A0A9D9N2L1</accession>
<evidence type="ECO:0000256" key="2">
    <source>
        <dbReference type="ARBA" id="ARBA00022691"/>
    </source>
</evidence>
<feature type="domain" description="Radical SAM core" evidence="9">
    <location>
        <begin position="60"/>
        <end position="281"/>
    </location>
</feature>
<sequence>MNIENSLSKLEKLGKKKNISFFESLRIKKILNFFLQTDNPEFLEQLRLTAVKTRNKTYQEKVFVRGLIEFSNLCCNFCKYCGLNIYNNKVTRYILDKGEILSQVEVLYTKGIKTVVLQSGEMENQTEKISDIVKSIKEKYPDIAVTLSIGEKKFQDLKILKEAGTDRYLLRIETTNRKLYSNLHRQKRILNTRIKTLKSLKKLRYQTGSGIMTGLPGQKTGDITKDLVFFKKNNFEMIGIGPFIPHPDTELKYAPRGIPELTLKVIALTRIILPYSLIPATTALGSLEKDYRVDALKWGANVLMPNFTPDILKARYEIYPGKESDSSLKNLELLAKKAGMILDFSRGDAPGF</sequence>
<dbReference type="SUPFAM" id="SSF102114">
    <property type="entry name" value="Radical SAM enzymes"/>
    <property type="match status" value="1"/>
</dbReference>
<feature type="binding site" evidence="7">
    <location>
        <position position="81"/>
    </location>
    <ligand>
        <name>[4Fe-4S] cluster</name>
        <dbReference type="ChEBI" id="CHEBI:49883"/>
        <note>4Fe-4S-S-AdoMet</note>
    </ligand>
</feature>
<protein>
    <submittedName>
        <fullName evidence="10">[FeFe] hydrogenase H-cluster radical SAM maturase HydE</fullName>
    </submittedName>
</protein>
<evidence type="ECO:0000256" key="3">
    <source>
        <dbReference type="ARBA" id="ARBA00022723"/>
    </source>
</evidence>
<dbReference type="InterPro" id="IPR034422">
    <property type="entry name" value="HydE/PylB-like"/>
</dbReference>
<evidence type="ECO:0000256" key="6">
    <source>
        <dbReference type="ARBA" id="ARBA00034078"/>
    </source>
</evidence>
<dbReference type="SMART" id="SM00876">
    <property type="entry name" value="BATS"/>
    <property type="match status" value="1"/>
</dbReference>
<evidence type="ECO:0000256" key="4">
    <source>
        <dbReference type="ARBA" id="ARBA00023004"/>
    </source>
</evidence>
<dbReference type="EMBL" id="JADIMM010000079">
    <property type="protein sequence ID" value="MBO8457848.1"/>
    <property type="molecule type" value="Genomic_DNA"/>
</dbReference>
<feature type="binding site" evidence="8">
    <location>
        <position position="193"/>
    </location>
    <ligand>
        <name>S-adenosyl-L-methionine</name>
        <dbReference type="ChEBI" id="CHEBI:59789"/>
    </ligand>
</feature>
<dbReference type="AlphaFoldDB" id="A0A9D9N2L1"/>
<feature type="binding site" evidence="7">
    <location>
        <position position="78"/>
    </location>
    <ligand>
        <name>[4Fe-4S] cluster</name>
        <dbReference type="ChEBI" id="CHEBI:49883"/>
        <note>4Fe-4S-S-AdoMet</note>
    </ligand>
</feature>
<dbReference type="PANTHER" id="PTHR43726">
    <property type="entry name" value="3-METHYLORNITHINE SYNTHASE"/>
    <property type="match status" value="1"/>
</dbReference>
<dbReference type="PIRSF" id="PIRSF004762">
    <property type="entry name" value="CHP00423"/>
    <property type="match status" value="1"/>
</dbReference>
<dbReference type="Pfam" id="PF04055">
    <property type="entry name" value="Radical_SAM"/>
    <property type="match status" value="1"/>
</dbReference>
<keyword evidence="5 7" id="KW-0411">Iron-sulfur</keyword>
<dbReference type="SMART" id="SM00729">
    <property type="entry name" value="Elp3"/>
    <property type="match status" value="1"/>
</dbReference>
<dbReference type="InterPro" id="IPR024021">
    <property type="entry name" value="FeFe-hyd_HydE_rSAM"/>
</dbReference>
<comment type="cofactor">
    <cofactor evidence="7">
        <name>[4Fe-4S] cluster</name>
        <dbReference type="ChEBI" id="CHEBI:49883"/>
    </cofactor>
    <text evidence="7">Binds 1 [4Fe-4S] cluster. The cluster is coordinated with 3 cysteines and an exchangeable S-adenosyl-L-methionine.</text>
</comment>
<gene>
    <name evidence="10" type="primary">hydE</name>
    <name evidence="10" type="ORF">IAA81_06430</name>
</gene>
<name>A0A9D9N2L1_9SPIR</name>
<keyword evidence="4 7" id="KW-0408">Iron</keyword>
<dbReference type="SFLD" id="SFLDG01280">
    <property type="entry name" value="HydE/PylB-like"/>
    <property type="match status" value="1"/>
</dbReference>
<dbReference type="SFLD" id="SFLDS00029">
    <property type="entry name" value="Radical_SAM"/>
    <property type="match status" value="1"/>
</dbReference>
<dbReference type="GO" id="GO:0046872">
    <property type="term" value="F:metal ion binding"/>
    <property type="evidence" value="ECO:0007669"/>
    <property type="project" value="UniProtKB-KW"/>
</dbReference>
<feature type="binding site" evidence="8">
    <location>
        <position position="148"/>
    </location>
    <ligand>
        <name>(3R)-3-methyl-D-ornithine</name>
        <dbReference type="ChEBI" id="CHEBI:64642"/>
    </ligand>
</feature>
<keyword evidence="3" id="KW-0479">Metal-binding</keyword>
<evidence type="ECO:0000256" key="7">
    <source>
        <dbReference type="PIRSR" id="PIRSR004762-1"/>
    </source>
</evidence>
<evidence type="ECO:0000256" key="8">
    <source>
        <dbReference type="PIRSR" id="PIRSR004762-2"/>
    </source>
</evidence>
<feature type="binding site" evidence="7">
    <location>
        <position position="74"/>
    </location>
    <ligand>
        <name>[4Fe-4S] cluster</name>
        <dbReference type="ChEBI" id="CHEBI:49883"/>
        <note>4Fe-4S-S-AdoMet</note>
    </ligand>
</feature>
<dbReference type="GO" id="GO:0016740">
    <property type="term" value="F:transferase activity"/>
    <property type="evidence" value="ECO:0007669"/>
    <property type="project" value="TreeGrafter"/>
</dbReference>
<dbReference type="CDD" id="cd01335">
    <property type="entry name" value="Radical_SAM"/>
    <property type="match status" value="1"/>
</dbReference>
<reference evidence="10" key="1">
    <citation type="submission" date="2020-10" db="EMBL/GenBank/DDBJ databases">
        <authorList>
            <person name="Gilroy R."/>
        </authorList>
    </citation>
    <scope>NUCLEOTIDE SEQUENCE</scope>
    <source>
        <strain evidence="10">10532</strain>
    </source>
</reference>
<dbReference type="InterPro" id="IPR013785">
    <property type="entry name" value="Aldolase_TIM"/>
</dbReference>
<comment type="caution">
    <text evidence="10">The sequence shown here is derived from an EMBL/GenBank/DDBJ whole genome shotgun (WGS) entry which is preliminary data.</text>
</comment>
<evidence type="ECO:0000256" key="5">
    <source>
        <dbReference type="ARBA" id="ARBA00023014"/>
    </source>
</evidence>
<organism evidence="10 11">
    <name type="scientific">Candidatus Gallitreponema excrementavium</name>
    <dbReference type="NCBI Taxonomy" id="2840840"/>
    <lineage>
        <taxon>Bacteria</taxon>
        <taxon>Pseudomonadati</taxon>
        <taxon>Spirochaetota</taxon>
        <taxon>Spirochaetia</taxon>
        <taxon>Spirochaetales</taxon>
        <taxon>Candidatus Gallitreponema</taxon>
    </lineage>
</organism>
<dbReference type="InterPro" id="IPR010722">
    <property type="entry name" value="BATS_dom"/>
</dbReference>
<reference evidence="10" key="2">
    <citation type="journal article" date="2021" name="PeerJ">
        <title>Extensive microbial diversity within the chicken gut microbiome revealed by metagenomics and culture.</title>
        <authorList>
            <person name="Gilroy R."/>
            <person name="Ravi A."/>
            <person name="Getino M."/>
            <person name="Pursley I."/>
            <person name="Horton D.L."/>
            <person name="Alikhan N.F."/>
            <person name="Baker D."/>
            <person name="Gharbi K."/>
            <person name="Hall N."/>
            <person name="Watson M."/>
            <person name="Adriaenssens E.M."/>
            <person name="Foster-Nyarko E."/>
            <person name="Jarju S."/>
            <person name="Secka A."/>
            <person name="Antonio M."/>
            <person name="Oren A."/>
            <person name="Chaudhuri R.R."/>
            <person name="La Ragione R."/>
            <person name="Hildebrand F."/>
            <person name="Pallen M.J."/>
        </authorList>
    </citation>
    <scope>NUCLEOTIDE SEQUENCE</scope>
    <source>
        <strain evidence="10">10532</strain>
    </source>
</reference>
<evidence type="ECO:0000259" key="9">
    <source>
        <dbReference type="PROSITE" id="PS51918"/>
    </source>
</evidence>
<evidence type="ECO:0000313" key="11">
    <source>
        <dbReference type="Proteomes" id="UP000823638"/>
    </source>
</evidence>
<evidence type="ECO:0000256" key="1">
    <source>
        <dbReference type="ARBA" id="ARBA00022485"/>
    </source>
</evidence>
<dbReference type="GO" id="GO:0051539">
    <property type="term" value="F:4 iron, 4 sulfur cluster binding"/>
    <property type="evidence" value="ECO:0007669"/>
    <property type="project" value="UniProtKB-KW"/>
</dbReference>
<dbReference type="InterPro" id="IPR007197">
    <property type="entry name" value="rSAM"/>
</dbReference>
<comment type="cofactor">
    <cofactor evidence="6">
        <name>[2Fe-2S] cluster</name>
        <dbReference type="ChEBI" id="CHEBI:190135"/>
    </cofactor>
</comment>